<dbReference type="EMBL" id="BAAAQA010000015">
    <property type="protein sequence ID" value="GAA2116392.1"/>
    <property type="molecule type" value="Genomic_DNA"/>
</dbReference>
<sequence>MGRSHVPFIVARIKAQSMDQNPPITITNGNYFRGLQMVMREEPLGVSKRHGGPTFRQSGG</sequence>
<keyword evidence="2" id="KW-1185">Reference proteome</keyword>
<dbReference type="Proteomes" id="UP001500166">
    <property type="component" value="Unassembled WGS sequence"/>
</dbReference>
<gene>
    <name evidence="1" type="ORF">GCM10009824_15050</name>
</gene>
<accession>A0ABN2XQX4</accession>
<comment type="caution">
    <text evidence="1">The sequence shown here is derived from an EMBL/GenBank/DDBJ whole genome shotgun (WGS) entry which is preliminary data.</text>
</comment>
<evidence type="ECO:0000313" key="1">
    <source>
        <dbReference type="EMBL" id="GAA2116392.1"/>
    </source>
</evidence>
<proteinExistence type="predicted"/>
<protein>
    <submittedName>
        <fullName evidence="1">Uncharacterized protein</fullName>
    </submittedName>
</protein>
<reference evidence="1 2" key="1">
    <citation type="journal article" date="2019" name="Int. J. Syst. Evol. Microbiol.">
        <title>The Global Catalogue of Microorganisms (GCM) 10K type strain sequencing project: providing services to taxonomists for standard genome sequencing and annotation.</title>
        <authorList>
            <consortium name="The Broad Institute Genomics Platform"/>
            <consortium name="The Broad Institute Genome Sequencing Center for Infectious Disease"/>
            <person name="Wu L."/>
            <person name="Ma J."/>
        </authorList>
    </citation>
    <scope>NUCLEOTIDE SEQUENCE [LARGE SCALE GENOMIC DNA]</scope>
    <source>
        <strain evidence="1 2">JCM 15914</strain>
    </source>
</reference>
<evidence type="ECO:0000313" key="2">
    <source>
        <dbReference type="Proteomes" id="UP001500166"/>
    </source>
</evidence>
<name>A0ABN2XQX4_9MICC</name>
<organism evidence="1 2">
    <name type="scientific">Kocuria atrinae</name>
    <dbReference type="NCBI Taxonomy" id="592377"/>
    <lineage>
        <taxon>Bacteria</taxon>
        <taxon>Bacillati</taxon>
        <taxon>Actinomycetota</taxon>
        <taxon>Actinomycetes</taxon>
        <taxon>Micrococcales</taxon>
        <taxon>Micrococcaceae</taxon>
        <taxon>Kocuria</taxon>
    </lineage>
</organism>